<dbReference type="InterPro" id="IPR038454">
    <property type="entry name" value="DnaA_N_sf"/>
</dbReference>
<feature type="non-terminal residue" evidence="1">
    <location>
        <position position="49"/>
    </location>
</feature>
<gene>
    <name evidence="1" type="ORF">S01H1_65997</name>
</gene>
<sequence>MASVTLRLWQQILAHLREHNESIVQPWFNSLEAVQLDNGVLEIRADSAS</sequence>
<dbReference type="Gene3D" id="3.30.300.180">
    <property type="match status" value="1"/>
</dbReference>
<evidence type="ECO:0008006" key="2">
    <source>
        <dbReference type="Google" id="ProtNLM"/>
    </source>
</evidence>
<accession>X0Y0T9</accession>
<proteinExistence type="predicted"/>
<name>X0Y0T9_9ZZZZ</name>
<protein>
    <recommendedName>
        <fullName evidence="2">DnaA N-terminal domain-containing protein</fullName>
    </recommendedName>
</protein>
<comment type="caution">
    <text evidence="1">The sequence shown here is derived from an EMBL/GenBank/DDBJ whole genome shotgun (WGS) entry which is preliminary data.</text>
</comment>
<dbReference type="EMBL" id="BARS01043611">
    <property type="protein sequence ID" value="GAG40952.1"/>
    <property type="molecule type" value="Genomic_DNA"/>
</dbReference>
<evidence type="ECO:0000313" key="1">
    <source>
        <dbReference type="EMBL" id="GAG40952.1"/>
    </source>
</evidence>
<organism evidence="1">
    <name type="scientific">marine sediment metagenome</name>
    <dbReference type="NCBI Taxonomy" id="412755"/>
    <lineage>
        <taxon>unclassified sequences</taxon>
        <taxon>metagenomes</taxon>
        <taxon>ecological metagenomes</taxon>
    </lineage>
</organism>
<dbReference type="AlphaFoldDB" id="X0Y0T9"/>
<reference evidence="1" key="1">
    <citation type="journal article" date="2014" name="Front. Microbiol.">
        <title>High frequency of phylogenetically diverse reductive dehalogenase-homologous genes in deep subseafloor sedimentary metagenomes.</title>
        <authorList>
            <person name="Kawai M."/>
            <person name="Futagami T."/>
            <person name="Toyoda A."/>
            <person name="Takaki Y."/>
            <person name="Nishi S."/>
            <person name="Hori S."/>
            <person name="Arai W."/>
            <person name="Tsubouchi T."/>
            <person name="Morono Y."/>
            <person name="Uchiyama I."/>
            <person name="Ito T."/>
            <person name="Fujiyama A."/>
            <person name="Inagaki F."/>
            <person name="Takami H."/>
        </authorList>
    </citation>
    <scope>NUCLEOTIDE SEQUENCE</scope>
    <source>
        <strain evidence="1">Expedition CK06-06</strain>
    </source>
</reference>